<dbReference type="RefSeq" id="WP_201814758.1">
    <property type="nucleotide sequence ID" value="NZ_JAERRH010000002.1"/>
</dbReference>
<proteinExistence type="predicted"/>
<feature type="region of interest" description="Disordered" evidence="1">
    <location>
        <begin position="192"/>
        <end position="258"/>
    </location>
</feature>
<evidence type="ECO:0000259" key="2">
    <source>
        <dbReference type="Pfam" id="PF05239"/>
    </source>
</evidence>
<feature type="domain" description="PRC-barrel" evidence="2">
    <location>
        <begin position="5"/>
        <end position="62"/>
    </location>
</feature>
<dbReference type="InterPro" id="IPR027275">
    <property type="entry name" value="PRC-brl_dom"/>
</dbReference>
<dbReference type="Pfam" id="PF05239">
    <property type="entry name" value="PRC"/>
    <property type="match status" value="2"/>
</dbReference>
<accession>A0ABS1NWP6</accession>
<name>A0ABS1NWP6_9ACTN</name>
<keyword evidence="4" id="KW-1185">Reference proteome</keyword>
<evidence type="ECO:0000313" key="3">
    <source>
        <dbReference type="EMBL" id="MBL1104340.1"/>
    </source>
</evidence>
<comment type="caution">
    <text evidence="3">The sequence shown here is derived from an EMBL/GenBank/DDBJ whole genome shotgun (WGS) entry which is preliminary data.</text>
</comment>
<organism evidence="3 4">
    <name type="scientific">Streptomyces musisoli</name>
    <dbReference type="NCBI Taxonomy" id="2802280"/>
    <lineage>
        <taxon>Bacteria</taxon>
        <taxon>Bacillati</taxon>
        <taxon>Actinomycetota</taxon>
        <taxon>Actinomycetes</taxon>
        <taxon>Kitasatosporales</taxon>
        <taxon>Streptomycetaceae</taxon>
        <taxon>Streptomyces</taxon>
    </lineage>
</organism>
<dbReference type="InterPro" id="IPR011033">
    <property type="entry name" value="PRC_barrel-like_sf"/>
</dbReference>
<evidence type="ECO:0000256" key="1">
    <source>
        <dbReference type="SAM" id="MobiDB-lite"/>
    </source>
</evidence>
<sequence length="258" mass="25844">MITLMLASDLTGREVVTLGGDAVARVKDTVFDAAAGRITGFTLSGRGLLAGPLRRSLPFSAVHALGPAAVMIPSPAVLDDREVVLGSGTAGRGSVIGAPVITDQGTGIGTVRDVVVEAGPRGDVLGFEIAANDDLDARRRMVFIPRGQTLAVSGEALVVPAQARHFVAEDLPSFGAQVEAFRTGVRRLQADTPVTGGTSLAGDPSVKGNPPMNGGALVNGGTPVGGDTPVGGRTSPHEAVPGESVPGKTPPGGEGGHA</sequence>
<dbReference type="Gene3D" id="2.30.30.240">
    <property type="entry name" value="PRC-barrel domain"/>
    <property type="match status" value="1"/>
</dbReference>
<gene>
    <name evidence="3" type="ORF">JK361_06935</name>
</gene>
<dbReference type="Proteomes" id="UP000621386">
    <property type="component" value="Unassembled WGS sequence"/>
</dbReference>
<evidence type="ECO:0000313" key="4">
    <source>
        <dbReference type="Proteomes" id="UP000621386"/>
    </source>
</evidence>
<dbReference type="EMBL" id="JAERRH010000002">
    <property type="protein sequence ID" value="MBL1104340.1"/>
    <property type="molecule type" value="Genomic_DNA"/>
</dbReference>
<protein>
    <submittedName>
        <fullName evidence="3">PRC-barrel domain-containing protein</fullName>
    </submittedName>
</protein>
<dbReference type="SUPFAM" id="SSF50346">
    <property type="entry name" value="PRC-barrel domain"/>
    <property type="match status" value="2"/>
</dbReference>
<feature type="domain" description="PRC-barrel" evidence="2">
    <location>
        <begin position="94"/>
        <end position="149"/>
    </location>
</feature>
<reference evidence="3 4" key="1">
    <citation type="submission" date="2021-01" db="EMBL/GenBank/DDBJ databases">
        <title>WGS of actinomycetes isolated from Thailand.</title>
        <authorList>
            <person name="Thawai C."/>
        </authorList>
    </citation>
    <scope>NUCLEOTIDE SEQUENCE [LARGE SCALE GENOMIC DNA]</scope>
    <source>
        <strain evidence="3 4">CH5-8</strain>
    </source>
</reference>